<sequence length="29" mass="2931">MTGWSASGGDPCGLPWRGITCSGSSVTEM</sequence>
<evidence type="ECO:0000256" key="2">
    <source>
        <dbReference type="ARBA" id="ARBA00022737"/>
    </source>
</evidence>
<evidence type="ECO:0000259" key="3">
    <source>
        <dbReference type="Pfam" id="PF08263"/>
    </source>
</evidence>
<evidence type="ECO:0000313" key="4">
    <source>
        <dbReference type="EMBL" id="VVW56894.1"/>
    </source>
</evidence>
<gene>
    <name evidence="4" type="ORF">NYM_LOCUS24155</name>
</gene>
<dbReference type="AlphaFoldDB" id="A0A5K1F1E9"/>
<dbReference type="InterPro" id="IPR013210">
    <property type="entry name" value="LRR_N_plant-typ"/>
</dbReference>
<name>A0A5K1F1E9_9MAGN</name>
<dbReference type="EMBL" id="LR721785">
    <property type="protein sequence ID" value="VVW56894.1"/>
    <property type="molecule type" value="Genomic_DNA"/>
</dbReference>
<evidence type="ECO:0000256" key="1">
    <source>
        <dbReference type="ARBA" id="ARBA00022614"/>
    </source>
</evidence>
<reference evidence="4" key="1">
    <citation type="submission" date="2019-09" db="EMBL/GenBank/DDBJ databases">
        <authorList>
            <person name="Zhang L."/>
        </authorList>
    </citation>
    <scope>NUCLEOTIDE SEQUENCE</scope>
</reference>
<accession>A0A5K1F1E9</accession>
<keyword evidence="1" id="KW-0433">Leucine-rich repeat</keyword>
<protein>
    <recommendedName>
        <fullName evidence="3">Leucine-rich repeat-containing N-terminal plant-type domain-containing protein</fullName>
    </recommendedName>
</protein>
<keyword evidence="2" id="KW-0677">Repeat</keyword>
<proteinExistence type="predicted"/>
<feature type="domain" description="Leucine-rich repeat-containing N-terminal plant-type" evidence="3">
    <location>
        <begin position="3"/>
        <end position="22"/>
    </location>
</feature>
<dbReference type="Pfam" id="PF08263">
    <property type="entry name" value="LRRNT_2"/>
    <property type="match status" value="1"/>
</dbReference>
<organism evidence="4">
    <name type="scientific">Nymphaea colorata</name>
    <name type="common">pocket water lily</name>
    <dbReference type="NCBI Taxonomy" id="210225"/>
    <lineage>
        <taxon>Eukaryota</taxon>
        <taxon>Viridiplantae</taxon>
        <taxon>Streptophyta</taxon>
        <taxon>Embryophyta</taxon>
        <taxon>Tracheophyta</taxon>
        <taxon>Spermatophyta</taxon>
        <taxon>Magnoliopsida</taxon>
        <taxon>Nymphaeales</taxon>
        <taxon>Nymphaeaceae</taxon>
        <taxon>Nymphaea</taxon>
    </lineage>
</organism>